<gene>
    <name evidence="2" type="ORF">FCM35_KLT17315</name>
</gene>
<evidence type="ECO:0000256" key="1">
    <source>
        <dbReference type="SAM" id="Phobius"/>
    </source>
</evidence>
<keyword evidence="1" id="KW-0812">Transmembrane</keyword>
<dbReference type="InterPro" id="IPR004158">
    <property type="entry name" value="DUF247_pln"/>
</dbReference>
<comment type="caution">
    <text evidence="2">The sequence shown here is derived from an EMBL/GenBank/DDBJ whole genome shotgun (WGS) entry which is preliminary data.</text>
</comment>
<evidence type="ECO:0000313" key="3">
    <source>
        <dbReference type="Proteomes" id="UP000623129"/>
    </source>
</evidence>
<name>A0A833REP6_9POAL</name>
<dbReference type="OrthoDB" id="672127at2759"/>
<keyword evidence="3" id="KW-1185">Reference proteome</keyword>
<dbReference type="Proteomes" id="UP000623129">
    <property type="component" value="Unassembled WGS sequence"/>
</dbReference>
<organism evidence="2 3">
    <name type="scientific">Carex littledalei</name>
    <dbReference type="NCBI Taxonomy" id="544730"/>
    <lineage>
        <taxon>Eukaryota</taxon>
        <taxon>Viridiplantae</taxon>
        <taxon>Streptophyta</taxon>
        <taxon>Embryophyta</taxon>
        <taxon>Tracheophyta</taxon>
        <taxon>Spermatophyta</taxon>
        <taxon>Magnoliopsida</taxon>
        <taxon>Liliopsida</taxon>
        <taxon>Poales</taxon>
        <taxon>Cyperaceae</taxon>
        <taxon>Cyperoideae</taxon>
        <taxon>Cariceae</taxon>
        <taxon>Carex</taxon>
        <taxon>Carex subgen. Euthyceras</taxon>
    </lineage>
</organism>
<dbReference type="PANTHER" id="PTHR31170">
    <property type="entry name" value="BNAC04G53230D PROTEIN"/>
    <property type="match status" value="1"/>
</dbReference>
<dbReference type="AlphaFoldDB" id="A0A833REP6"/>
<accession>A0A833REP6</accession>
<keyword evidence="1" id="KW-0472">Membrane</keyword>
<dbReference type="Pfam" id="PF03140">
    <property type="entry name" value="DUF247"/>
    <property type="match status" value="1"/>
</dbReference>
<feature type="transmembrane region" description="Helical" evidence="1">
    <location>
        <begin position="391"/>
        <end position="418"/>
    </location>
</feature>
<keyword evidence="1" id="KW-1133">Transmembrane helix</keyword>
<dbReference type="PANTHER" id="PTHR31170:SF18">
    <property type="entry name" value="(WILD MALAYSIAN BANANA) HYPOTHETICAL PROTEIN"/>
    <property type="match status" value="1"/>
</dbReference>
<evidence type="ECO:0000313" key="2">
    <source>
        <dbReference type="EMBL" id="KAF3338478.1"/>
    </source>
</evidence>
<protein>
    <submittedName>
        <fullName evidence="2">Uncharacterized protein</fullName>
    </submittedName>
</protein>
<dbReference type="EMBL" id="SWLB01000005">
    <property type="protein sequence ID" value="KAF3338478.1"/>
    <property type="molecule type" value="Genomic_DNA"/>
</dbReference>
<proteinExistence type="predicted"/>
<reference evidence="2" key="1">
    <citation type="submission" date="2020-01" db="EMBL/GenBank/DDBJ databases">
        <title>Genome sequence of Kobresia littledalei, the first chromosome-level genome in the family Cyperaceae.</title>
        <authorList>
            <person name="Qu G."/>
        </authorList>
    </citation>
    <scope>NUCLEOTIDE SEQUENCE</scope>
    <source>
        <strain evidence="2">C.B.Clarke</strain>
        <tissue evidence="2">Leaf</tissue>
    </source>
</reference>
<sequence length="422" mass="49626">MVFNEKLQELVDCTNQKLADDLGDYRRKPIFRVTEKYIKIDKQAYTPLCLSIGPYHYPKGEGKEYILKDVIRFGCPLDDYYSKLISHEQEFRDYYEKIQPEISPDFLQILLLDSVFLLWLTNLISENEECNGPELTIDHYRDIFLVENQIPFDVLNKVFATAHGERQEQPFALLLVEGLKWYFDSLMIPMVAPDMDTDPVHLLHLVHRSLVPVKGRNISSDVRCNQNQQDQKFLRWHRAVEYHQAGVQFKKMDLQSPHTLLDIEFKNGVLSIPRFSIDELTQDFFRNLVTFELLTPDRGVRKYVTAYIIFMSQLLSTPGDVTLLYQKEIIDYQLGRANHVCELFQNLAQGLPGINKSYYEMSFGRKLEKHYSNRWNKWMAWLKHKHFKNPWLILALLAATLLLVCTILQTFFSVFCYAKPPH</sequence>